<evidence type="ECO:0000259" key="1">
    <source>
        <dbReference type="PROSITE" id="PS51857"/>
    </source>
</evidence>
<dbReference type="PIRSF" id="PIRSF002599">
    <property type="entry name" value="Cold_shock_A"/>
    <property type="match status" value="1"/>
</dbReference>
<comment type="caution">
    <text evidence="2">The sequence shown here is derived from an EMBL/GenBank/DDBJ whole genome shotgun (WGS) entry which is preliminary data.</text>
</comment>
<dbReference type="GO" id="GO:0003676">
    <property type="term" value="F:nucleic acid binding"/>
    <property type="evidence" value="ECO:0007669"/>
    <property type="project" value="InterPro"/>
</dbReference>
<protein>
    <submittedName>
        <fullName evidence="2">CspA family cold shock protein</fullName>
    </submittedName>
</protein>
<organism evidence="2 3">
    <name type="scientific">Amycolatopsis echigonensis</name>
    <dbReference type="NCBI Taxonomy" id="2576905"/>
    <lineage>
        <taxon>Bacteria</taxon>
        <taxon>Bacillati</taxon>
        <taxon>Actinomycetota</taxon>
        <taxon>Actinomycetes</taxon>
        <taxon>Pseudonocardiales</taxon>
        <taxon>Pseudonocardiaceae</taxon>
        <taxon>Amycolatopsis</taxon>
    </lineage>
</organism>
<name>A0A2N3WBV5_9PSEU</name>
<reference evidence="2 3" key="1">
    <citation type="submission" date="2017-12" db="EMBL/GenBank/DDBJ databases">
        <title>Sequencing the genomes of 1000 Actinobacteria strains.</title>
        <authorList>
            <person name="Klenk H.-P."/>
        </authorList>
    </citation>
    <scope>NUCLEOTIDE SEQUENCE [LARGE SCALE GENOMIC DNA]</scope>
    <source>
        <strain evidence="2 3">DSM 45165</strain>
    </source>
</reference>
<dbReference type="PROSITE" id="PS51857">
    <property type="entry name" value="CSD_2"/>
    <property type="match status" value="1"/>
</dbReference>
<dbReference type="InterPro" id="IPR012156">
    <property type="entry name" value="Cold_shock_CspA"/>
</dbReference>
<accession>A0A2N3WBV5</accession>
<dbReference type="SUPFAM" id="SSF50249">
    <property type="entry name" value="Nucleic acid-binding proteins"/>
    <property type="match status" value="1"/>
</dbReference>
<dbReference type="OrthoDB" id="5195005at2"/>
<dbReference type="InterPro" id="IPR012340">
    <property type="entry name" value="NA-bd_OB-fold"/>
</dbReference>
<dbReference type="Proteomes" id="UP000233750">
    <property type="component" value="Unassembled WGS sequence"/>
</dbReference>
<dbReference type="RefSeq" id="WP_101435418.1">
    <property type="nucleotide sequence ID" value="NZ_PJMY01000003.1"/>
</dbReference>
<dbReference type="AlphaFoldDB" id="A0A2N3WBV5"/>
<dbReference type="EMBL" id="PJMY01000003">
    <property type="protein sequence ID" value="PKV91355.1"/>
    <property type="molecule type" value="Genomic_DNA"/>
</dbReference>
<proteinExistence type="predicted"/>
<dbReference type="Gene3D" id="2.40.50.140">
    <property type="entry name" value="Nucleic acid-binding proteins"/>
    <property type="match status" value="1"/>
</dbReference>
<dbReference type="Pfam" id="PF00313">
    <property type="entry name" value="CSD"/>
    <property type="match status" value="1"/>
</dbReference>
<evidence type="ECO:0000313" key="2">
    <source>
        <dbReference type="EMBL" id="PKV91355.1"/>
    </source>
</evidence>
<evidence type="ECO:0000313" key="3">
    <source>
        <dbReference type="Proteomes" id="UP000233750"/>
    </source>
</evidence>
<sequence length="71" mass="8165">MEHRGKVVRWEVDEGWGILESPTVDGPVWAHYSMIEADGFRSLTAGEDVRFTVERAEQDGCHWRAIRVHSL</sequence>
<gene>
    <name evidence="2" type="ORF">ATK30_2124</name>
</gene>
<dbReference type="InterPro" id="IPR002059">
    <property type="entry name" value="CSP_DNA-bd"/>
</dbReference>
<feature type="domain" description="CSD" evidence="1">
    <location>
        <begin position="2"/>
        <end position="70"/>
    </location>
</feature>
<keyword evidence="3" id="KW-1185">Reference proteome</keyword>